<gene>
    <name evidence="2" type="ORF">EGR_09076</name>
</gene>
<keyword evidence="3" id="KW-1185">Reference proteome</keyword>
<dbReference type="KEGG" id="egl:EGR_09076"/>
<dbReference type="RefSeq" id="XP_024347282.1">
    <property type="nucleotide sequence ID" value="XM_024498325.1"/>
</dbReference>
<proteinExistence type="predicted"/>
<accession>W6U6U5</accession>
<sequence>MHSTSAPGFVARLVVIGDVYSTQMSTQARVCAYDLSVPPPESGLAMHQMRGQLLLPPASIITQTCPPPPTLAFIHRSPIPNFIQFIPGALTLCYCGVLCRDGLRDLGNGQSRDGTVHRSATYLSLRPPCSISYQQGAPRRSAKSGCRSSSVNTTTTSDASAMFRPAGPPALKSPTQIEMGGQPGNQLNRVRGQAVAGANFSGASSYRSEEGDCRFRLHLKYVNYLTTQVWRVETRDTKETASNRLVQKLVTLPSR</sequence>
<evidence type="ECO:0000313" key="3">
    <source>
        <dbReference type="Proteomes" id="UP000019149"/>
    </source>
</evidence>
<feature type="region of interest" description="Disordered" evidence="1">
    <location>
        <begin position="133"/>
        <end position="165"/>
    </location>
</feature>
<reference evidence="2 3" key="1">
    <citation type="journal article" date="2013" name="Nat. Genet.">
        <title>The genome of the hydatid tapeworm Echinococcus granulosus.</title>
        <authorList>
            <person name="Zheng H."/>
            <person name="Zhang W."/>
            <person name="Zhang L."/>
            <person name="Zhang Z."/>
            <person name="Li J."/>
            <person name="Lu G."/>
            <person name="Zhu Y."/>
            <person name="Wang Y."/>
            <person name="Huang Y."/>
            <person name="Liu J."/>
            <person name="Kang H."/>
            <person name="Chen J."/>
            <person name="Wang L."/>
            <person name="Chen A."/>
            <person name="Yu S."/>
            <person name="Gao Z."/>
            <person name="Jin L."/>
            <person name="Gu W."/>
            <person name="Wang Z."/>
            <person name="Zhao L."/>
            <person name="Shi B."/>
            <person name="Wen H."/>
            <person name="Lin R."/>
            <person name="Jones M.K."/>
            <person name="Brejova B."/>
            <person name="Vinar T."/>
            <person name="Zhao G."/>
            <person name="McManus D.P."/>
            <person name="Chen Z."/>
            <person name="Zhou Y."/>
            <person name="Wang S."/>
        </authorList>
    </citation>
    <scope>NUCLEOTIDE SEQUENCE [LARGE SCALE GENOMIC DNA]</scope>
</reference>
<comment type="caution">
    <text evidence="2">The sequence shown here is derived from an EMBL/GenBank/DDBJ whole genome shotgun (WGS) entry which is preliminary data.</text>
</comment>
<evidence type="ECO:0000313" key="2">
    <source>
        <dbReference type="EMBL" id="EUB56086.1"/>
    </source>
</evidence>
<feature type="compositionally biased region" description="Polar residues" evidence="1">
    <location>
        <begin position="146"/>
        <end position="159"/>
    </location>
</feature>
<dbReference type="GeneID" id="36344791"/>
<dbReference type="EMBL" id="APAU02000130">
    <property type="protein sequence ID" value="EUB56086.1"/>
    <property type="molecule type" value="Genomic_DNA"/>
</dbReference>
<name>W6U6U5_ECHGR</name>
<dbReference type="AlphaFoldDB" id="W6U6U5"/>
<evidence type="ECO:0000256" key="1">
    <source>
        <dbReference type="SAM" id="MobiDB-lite"/>
    </source>
</evidence>
<dbReference type="CTD" id="36344791"/>
<dbReference type="Proteomes" id="UP000019149">
    <property type="component" value="Unassembled WGS sequence"/>
</dbReference>
<organism evidence="2 3">
    <name type="scientific">Echinococcus granulosus</name>
    <name type="common">Hydatid tapeworm</name>
    <dbReference type="NCBI Taxonomy" id="6210"/>
    <lineage>
        <taxon>Eukaryota</taxon>
        <taxon>Metazoa</taxon>
        <taxon>Spiralia</taxon>
        <taxon>Lophotrochozoa</taxon>
        <taxon>Platyhelminthes</taxon>
        <taxon>Cestoda</taxon>
        <taxon>Eucestoda</taxon>
        <taxon>Cyclophyllidea</taxon>
        <taxon>Taeniidae</taxon>
        <taxon>Echinococcus</taxon>
        <taxon>Echinococcus granulosus group</taxon>
    </lineage>
</organism>
<protein>
    <submittedName>
        <fullName evidence="2">Uncharacterized protein</fullName>
    </submittedName>
</protein>